<evidence type="ECO:0008006" key="3">
    <source>
        <dbReference type="Google" id="ProtNLM"/>
    </source>
</evidence>
<reference evidence="2" key="1">
    <citation type="journal article" date="2019" name="Int. J. Syst. Evol. Microbiol.">
        <title>The Global Catalogue of Microorganisms (GCM) 10K type strain sequencing project: providing services to taxonomists for standard genome sequencing and annotation.</title>
        <authorList>
            <consortium name="The Broad Institute Genomics Platform"/>
            <consortium name="The Broad Institute Genome Sequencing Center for Infectious Disease"/>
            <person name="Wu L."/>
            <person name="Ma J."/>
        </authorList>
    </citation>
    <scope>NUCLEOTIDE SEQUENCE [LARGE SCALE GENOMIC DNA]</scope>
    <source>
        <strain evidence="2">JCM 14307</strain>
    </source>
</reference>
<evidence type="ECO:0000313" key="2">
    <source>
        <dbReference type="Proteomes" id="UP001500280"/>
    </source>
</evidence>
<dbReference type="Gene3D" id="3.30.500.20">
    <property type="entry name" value="BH3703-like domains"/>
    <property type="match status" value="1"/>
</dbReference>
<dbReference type="InterPro" id="IPR006728">
    <property type="entry name" value="YezG-like"/>
</dbReference>
<dbReference type="RefSeq" id="WP_344161863.1">
    <property type="nucleotide sequence ID" value="NZ_BAAANF010000023.1"/>
</dbReference>
<dbReference type="EMBL" id="BAAANF010000023">
    <property type="protein sequence ID" value="GAA1711528.1"/>
    <property type="molecule type" value="Genomic_DNA"/>
</dbReference>
<proteinExistence type="predicted"/>
<organism evidence="1 2">
    <name type="scientific">Kribbella yunnanensis</name>
    <dbReference type="NCBI Taxonomy" id="190194"/>
    <lineage>
        <taxon>Bacteria</taxon>
        <taxon>Bacillati</taxon>
        <taxon>Actinomycetota</taxon>
        <taxon>Actinomycetes</taxon>
        <taxon>Propionibacteriales</taxon>
        <taxon>Kribbellaceae</taxon>
        <taxon>Kribbella</taxon>
    </lineage>
</organism>
<sequence>MIGEAQELLTVVGRSLARSGPEGWSELELRISAAGGMTSTTVRATKADGSVDHDSELDDDGDDAAAELREAMYQEDKGTWYNARLTLDSSGQLDADFDYDNPPFEGEAASDLLIEDQRLFPRDQAQLPAWHPSRSD</sequence>
<accession>A0ABP4UT73</accession>
<name>A0ABP4UT73_9ACTN</name>
<dbReference type="Pfam" id="PF04634">
    <property type="entry name" value="YezG-like"/>
    <property type="match status" value="1"/>
</dbReference>
<comment type="caution">
    <text evidence="1">The sequence shown here is derived from an EMBL/GenBank/DDBJ whole genome shotgun (WGS) entry which is preliminary data.</text>
</comment>
<dbReference type="InterPro" id="IPR036170">
    <property type="entry name" value="YezG-like_sf"/>
</dbReference>
<keyword evidence="2" id="KW-1185">Reference proteome</keyword>
<dbReference type="SUPFAM" id="SSF160424">
    <property type="entry name" value="BH3703-like"/>
    <property type="match status" value="1"/>
</dbReference>
<gene>
    <name evidence="1" type="ORF">GCM10009745_69540</name>
</gene>
<protein>
    <recommendedName>
        <fullName evidence="3">DUF600 family protein</fullName>
    </recommendedName>
</protein>
<evidence type="ECO:0000313" key="1">
    <source>
        <dbReference type="EMBL" id="GAA1711528.1"/>
    </source>
</evidence>
<dbReference type="Proteomes" id="UP001500280">
    <property type="component" value="Unassembled WGS sequence"/>
</dbReference>